<reference evidence="2" key="1">
    <citation type="submission" date="2016-10" db="EMBL/GenBank/DDBJ databases">
        <authorList>
            <person name="Varghese N."/>
            <person name="Submissions S."/>
        </authorList>
    </citation>
    <scope>NUCLEOTIDE SEQUENCE [LARGE SCALE GENOMIC DNA]</scope>
    <source>
        <strain evidence="2">CGMCC 4.7042</strain>
    </source>
</reference>
<proteinExistence type="predicted"/>
<keyword evidence="2" id="KW-1185">Reference proteome</keyword>
<dbReference type="EMBL" id="FNHI01000026">
    <property type="protein sequence ID" value="SDN42262.1"/>
    <property type="molecule type" value="Genomic_DNA"/>
</dbReference>
<organism evidence="1 2">
    <name type="scientific">Streptomyces wuyuanensis</name>
    <dbReference type="NCBI Taxonomy" id="1196353"/>
    <lineage>
        <taxon>Bacteria</taxon>
        <taxon>Bacillati</taxon>
        <taxon>Actinomycetota</taxon>
        <taxon>Actinomycetes</taxon>
        <taxon>Kitasatosporales</taxon>
        <taxon>Streptomycetaceae</taxon>
        <taxon>Streptomyces</taxon>
    </lineage>
</organism>
<dbReference type="GeneID" id="40833414"/>
<evidence type="ECO:0000313" key="2">
    <source>
        <dbReference type="Proteomes" id="UP000199063"/>
    </source>
</evidence>
<accession>A0A1H0B9G6</accession>
<gene>
    <name evidence="1" type="ORF">SAMN05444921_126123</name>
</gene>
<sequence>MEELKKLGTKLRGGHVREADIRSFEKAVTTFKNAGEGAGVEIAEKIPSASQLAGSRPGKGGW</sequence>
<protein>
    <submittedName>
        <fullName evidence="1">Uncharacterized protein</fullName>
    </submittedName>
</protein>
<dbReference type="STRING" id="1196353.SAMN05444921_126123"/>
<dbReference type="RefSeq" id="WP_093660764.1">
    <property type="nucleotide sequence ID" value="NZ_FNHI01000026.1"/>
</dbReference>
<name>A0A1H0B9G6_9ACTN</name>
<dbReference type="AlphaFoldDB" id="A0A1H0B9G6"/>
<evidence type="ECO:0000313" key="1">
    <source>
        <dbReference type="EMBL" id="SDN42262.1"/>
    </source>
</evidence>
<dbReference type="Proteomes" id="UP000199063">
    <property type="component" value="Unassembled WGS sequence"/>
</dbReference>